<keyword evidence="3" id="KW-0378">Hydrolase</keyword>
<keyword evidence="2" id="KW-0732">Signal</keyword>
<dbReference type="EMBL" id="KB096590">
    <property type="protein sequence ID" value="ESO03811.1"/>
    <property type="molecule type" value="Genomic_DNA"/>
</dbReference>
<dbReference type="OrthoDB" id="10252235at2759"/>
<comment type="similarity">
    <text evidence="1 3">Belongs to the 5'-nucleotidase family.</text>
</comment>
<dbReference type="Pfam" id="PF00149">
    <property type="entry name" value="Metallophos"/>
    <property type="match status" value="1"/>
</dbReference>
<dbReference type="InterPro" id="IPR029052">
    <property type="entry name" value="Metallo-depent_PP-like"/>
</dbReference>
<dbReference type="KEGG" id="hro:HELRODRAFT_80178"/>
<dbReference type="STRING" id="6412.T1G3Y6"/>
<dbReference type="PRINTS" id="PR01607">
    <property type="entry name" value="APYRASEFAMLY"/>
</dbReference>
<dbReference type="FunCoup" id="T1G3Y6">
    <property type="interactions" value="119"/>
</dbReference>
<dbReference type="Pfam" id="PF02872">
    <property type="entry name" value="5_nucleotid_C"/>
    <property type="match status" value="1"/>
</dbReference>
<dbReference type="GO" id="GO:0000166">
    <property type="term" value="F:nucleotide binding"/>
    <property type="evidence" value="ECO:0007669"/>
    <property type="project" value="UniProtKB-KW"/>
</dbReference>
<sequence length="521" mass="58367">MSPIESSAADECSKKTVLDVLQQLSINSGSSVDPSACNIKKLYLIHFNDVYNVESRKQEPVGGAARFTTAIHHLQHLNPLILFSGDIFNPSSMSTITKGRQMVPIMNRLNIHYSLFGNHDFDHGMDVLDELVQGTNCRWLMSNALDATTEQPFGNGIVSDLFEWNGVNVGLIGLVERDWIDCLATFDPEDVEVLDFVEEGRTLALELLDQGADIVIALTHMRWPNDIKLAEQVPEISLVLGGHDHDFTFKKMKDNYILKSGTDFREFSLLTLTFEGSKFKDIEVQKIEVTSNIEEDQVVRNIVEDYSREMAKKLDEVLGVVEVDLDGLFSSVRTKETNLGNFLTDIMLAATEANIAFLNSGTIRSDTIHPRGEFKLRDLVSIIPMVEPLVVLKINGCGVLEALENSVSKYPSLEGRFAQVSGVTFGFDPKKPPGHRIDPRHVKVQGEYLVLDKEYKLVTKAYLAEGKDGYDVFKRAEKLTDPDDGQSISTEVQNHFHSVKVLKGEVRPKFVHRQSIINLSR</sequence>
<evidence type="ECO:0000259" key="5">
    <source>
        <dbReference type="Pfam" id="PF02872"/>
    </source>
</evidence>
<dbReference type="PANTHER" id="PTHR11575">
    <property type="entry name" value="5'-NUCLEOTIDASE-RELATED"/>
    <property type="match status" value="1"/>
</dbReference>
<dbReference type="InterPro" id="IPR008334">
    <property type="entry name" value="5'-Nucleotdase_C"/>
</dbReference>
<evidence type="ECO:0000313" key="7">
    <source>
        <dbReference type="EnsemblMetazoa" id="HelroP80178"/>
    </source>
</evidence>
<evidence type="ECO:0000259" key="4">
    <source>
        <dbReference type="Pfam" id="PF00149"/>
    </source>
</evidence>
<evidence type="ECO:0000313" key="6">
    <source>
        <dbReference type="EMBL" id="ESO03811.1"/>
    </source>
</evidence>
<dbReference type="OMA" id="HTHDGVP"/>
<evidence type="ECO:0000256" key="1">
    <source>
        <dbReference type="ARBA" id="ARBA00006654"/>
    </source>
</evidence>
<dbReference type="HOGENOM" id="CLU_005854_7_2_1"/>
<dbReference type="InterPro" id="IPR041821">
    <property type="entry name" value="CG11883_N"/>
</dbReference>
<accession>T1G3Y6</accession>
<evidence type="ECO:0008006" key="9">
    <source>
        <dbReference type="Google" id="ProtNLM"/>
    </source>
</evidence>
<dbReference type="EnsemblMetazoa" id="HelroT80178">
    <property type="protein sequence ID" value="HelroP80178"/>
    <property type="gene ID" value="HelroG80178"/>
</dbReference>
<reference evidence="7" key="3">
    <citation type="submission" date="2015-06" db="UniProtKB">
        <authorList>
            <consortium name="EnsemblMetazoa"/>
        </authorList>
    </citation>
    <scope>IDENTIFICATION</scope>
</reference>
<keyword evidence="8" id="KW-1185">Reference proteome</keyword>
<evidence type="ECO:0000256" key="2">
    <source>
        <dbReference type="ARBA" id="ARBA00022729"/>
    </source>
</evidence>
<dbReference type="Gene3D" id="3.60.21.10">
    <property type="match status" value="1"/>
</dbReference>
<dbReference type="GeneID" id="20215784"/>
<dbReference type="eggNOG" id="KOG4419">
    <property type="taxonomic scope" value="Eukaryota"/>
</dbReference>
<dbReference type="CDD" id="cd07406">
    <property type="entry name" value="MPP_CG11883_N"/>
    <property type="match status" value="1"/>
</dbReference>
<dbReference type="InterPro" id="IPR036907">
    <property type="entry name" value="5'-Nucleotdase_C_sf"/>
</dbReference>
<dbReference type="InterPro" id="IPR006179">
    <property type="entry name" value="5_nucleotidase/apyrase"/>
</dbReference>
<dbReference type="GO" id="GO:0016787">
    <property type="term" value="F:hydrolase activity"/>
    <property type="evidence" value="ECO:0007669"/>
    <property type="project" value="UniProtKB-KW"/>
</dbReference>
<dbReference type="Proteomes" id="UP000015101">
    <property type="component" value="Unassembled WGS sequence"/>
</dbReference>
<name>T1G3Y6_HELRO</name>
<gene>
    <name evidence="7" type="primary">20215784</name>
    <name evidence="6" type="ORF">HELRODRAFT_80178</name>
</gene>
<feature type="domain" description="5'-Nucleotidase C-terminal" evidence="5">
    <location>
        <begin position="319"/>
        <end position="475"/>
    </location>
</feature>
<dbReference type="PANTHER" id="PTHR11575:SF48">
    <property type="entry name" value="5'-NUCLEOTIDASE"/>
    <property type="match status" value="1"/>
</dbReference>
<feature type="domain" description="Calcineurin-like phosphoesterase" evidence="4">
    <location>
        <begin position="45"/>
        <end position="246"/>
    </location>
</feature>
<dbReference type="AlphaFoldDB" id="T1G3Y6"/>
<reference evidence="6 8" key="2">
    <citation type="journal article" date="2013" name="Nature">
        <title>Insights into bilaterian evolution from three spiralian genomes.</title>
        <authorList>
            <person name="Simakov O."/>
            <person name="Marletaz F."/>
            <person name="Cho S.J."/>
            <person name="Edsinger-Gonzales E."/>
            <person name="Havlak P."/>
            <person name="Hellsten U."/>
            <person name="Kuo D.H."/>
            <person name="Larsson T."/>
            <person name="Lv J."/>
            <person name="Arendt D."/>
            <person name="Savage R."/>
            <person name="Osoegawa K."/>
            <person name="de Jong P."/>
            <person name="Grimwood J."/>
            <person name="Chapman J.A."/>
            <person name="Shapiro H."/>
            <person name="Aerts A."/>
            <person name="Otillar R.P."/>
            <person name="Terry A.Y."/>
            <person name="Boore J.L."/>
            <person name="Grigoriev I.V."/>
            <person name="Lindberg D.R."/>
            <person name="Seaver E.C."/>
            <person name="Weisblat D.A."/>
            <person name="Putnam N.H."/>
            <person name="Rokhsar D.S."/>
        </authorList>
    </citation>
    <scope>NUCLEOTIDE SEQUENCE</scope>
</reference>
<dbReference type="SUPFAM" id="SSF55816">
    <property type="entry name" value="5'-nucleotidase (syn. UDP-sugar hydrolase), C-terminal domain"/>
    <property type="match status" value="1"/>
</dbReference>
<dbReference type="GO" id="GO:0009166">
    <property type="term" value="P:nucleotide catabolic process"/>
    <property type="evidence" value="ECO:0007669"/>
    <property type="project" value="InterPro"/>
</dbReference>
<organism evidence="7 8">
    <name type="scientific">Helobdella robusta</name>
    <name type="common">Californian leech</name>
    <dbReference type="NCBI Taxonomy" id="6412"/>
    <lineage>
        <taxon>Eukaryota</taxon>
        <taxon>Metazoa</taxon>
        <taxon>Spiralia</taxon>
        <taxon>Lophotrochozoa</taxon>
        <taxon>Annelida</taxon>
        <taxon>Clitellata</taxon>
        <taxon>Hirudinea</taxon>
        <taxon>Rhynchobdellida</taxon>
        <taxon>Glossiphoniidae</taxon>
        <taxon>Helobdella</taxon>
    </lineage>
</organism>
<dbReference type="InterPro" id="IPR004843">
    <property type="entry name" value="Calcineurin-like_PHP"/>
</dbReference>
<dbReference type="EMBL" id="AMQM01004567">
    <property type="status" value="NOT_ANNOTATED_CDS"/>
    <property type="molecule type" value="Genomic_DNA"/>
</dbReference>
<dbReference type="RefSeq" id="XP_009018368.1">
    <property type="nucleotide sequence ID" value="XM_009020120.1"/>
</dbReference>
<keyword evidence="3" id="KW-0547">Nucleotide-binding</keyword>
<dbReference type="Gene3D" id="3.90.780.10">
    <property type="entry name" value="5'-Nucleotidase, C-terminal domain"/>
    <property type="match status" value="1"/>
</dbReference>
<evidence type="ECO:0000313" key="8">
    <source>
        <dbReference type="Proteomes" id="UP000015101"/>
    </source>
</evidence>
<dbReference type="InParanoid" id="T1G3Y6"/>
<dbReference type="CTD" id="20215784"/>
<protein>
    <recommendedName>
        <fullName evidence="9">5'-Nucleotidase C-terminal domain-containing protein</fullName>
    </recommendedName>
</protein>
<dbReference type="SUPFAM" id="SSF56300">
    <property type="entry name" value="Metallo-dependent phosphatases"/>
    <property type="match status" value="1"/>
</dbReference>
<evidence type="ECO:0000256" key="3">
    <source>
        <dbReference type="RuleBase" id="RU362119"/>
    </source>
</evidence>
<reference evidence="8" key="1">
    <citation type="submission" date="2012-12" db="EMBL/GenBank/DDBJ databases">
        <authorList>
            <person name="Hellsten U."/>
            <person name="Grimwood J."/>
            <person name="Chapman J.A."/>
            <person name="Shapiro H."/>
            <person name="Aerts A."/>
            <person name="Otillar R.P."/>
            <person name="Terry A.Y."/>
            <person name="Boore J.L."/>
            <person name="Simakov O."/>
            <person name="Marletaz F."/>
            <person name="Cho S.-J."/>
            <person name="Edsinger-Gonzales E."/>
            <person name="Havlak P."/>
            <person name="Kuo D.-H."/>
            <person name="Larsson T."/>
            <person name="Lv J."/>
            <person name="Arendt D."/>
            <person name="Savage R."/>
            <person name="Osoegawa K."/>
            <person name="de Jong P."/>
            <person name="Lindberg D.R."/>
            <person name="Seaver E.C."/>
            <person name="Weisblat D.A."/>
            <person name="Putnam N.H."/>
            <person name="Grigoriev I.V."/>
            <person name="Rokhsar D.S."/>
        </authorList>
    </citation>
    <scope>NUCLEOTIDE SEQUENCE</scope>
</reference>
<proteinExistence type="inferred from homology"/>